<dbReference type="InterPro" id="IPR006115">
    <property type="entry name" value="6PGDH_NADP-bd"/>
</dbReference>
<keyword evidence="4" id="KW-0311">Gluconate utilization</keyword>
<dbReference type="PRINTS" id="PR00076">
    <property type="entry name" value="6PGDHDRGNASE"/>
</dbReference>
<name>A0A1T4P1I7_9HYPH</name>
<dbReference type="Gene3D" id="1.10.1040.10">
    <property type="entry name" value="N-(1-d-carboxylethyl)-l-norvaline Dehydrogenase, domain 2"/>
    <property type="match status" value="1"/>
</dbReference>
<dbReference type="SMART" id="SM01350">
    <property type="entry name" value="6PGD"/>
    <property type="match status" value="1"/>
</dbReference>
<dbReference type="NCBIfam" id="NF007161">
    <property type="entry name" value="PRK09599.1"/>
    <property type="match status" value="1"/>
</dbReference>
<feature type="domain" description="6-phosphogluconate dehydrogenase C-terminal" evidence="5">
    <location>
        <begin position="185"/>
        <end position="324"/>
    </location>
</feature>
<sequence length="326" mass="34898">MQIGVVGLGRMGGNIVRRLTRAGHDCVVYDANPAPGAALAKEGATAAQSLAAVVKALTPPRTVWVMLPAGKITEDTIAELAGMMQPGDVVIDGGNTNFKDDVRRGKELASKGIKYLDVGTSGGVWGLARGYCLMIGGDTEVVNRLDPIFSALAPGLGSIERTEGREQLDARAERGYIHAGPVGAGHFVKMIHNGIEYGMMQAFAEGFDIMRNRASEKLPADERFDLNLADIAEVWRRGSVVTSWLLDLTASALAKDAKLEQFSGHVEDSGEGRWTIEAAIEEAVPADVLAASLFVRFRSRQQHTFAEKVLSAMRLGFGGHVEAPKK</sequence>
<proteinExistence type="inferred from homology"/>
<dbReference type="SUPFAM" id="SSF51735">
    <property type="entry name" value="NAD(P)-binding Rossmann-fold domains"/>
    <property type="match status" value="1"/>
</dbReference>
<evidence type="ECO:0000256" key="2">
    <source>
        <dbReference type="ARBA" id="ARBA00008419"/>
    </source>
</evidence>
<dbReference type="GO" id="GO:0004616">
    <property type="term" value="F:phosphogluconate dehydrogenase (decarboxylating) activity"/>
    <property type="evidence" value="ECO:0007669"/>
    <property type="project" value="InterPro"/>
</dbReference>
<dbReference type="Proteomes" id="UP000190092">
    <property type="component" value="Unassembled WGS sequence"/>
</dbReference>
<evidence type="ECO:0000256" key="1">
    <source>
        <dbReference type="ARBA" id="ARBA00004959"/>
    </source>
</evidence>
<dbReference type="Gene3D" id="3.40.50.720">
    <property type="entry name" value="NAD(P)-binding Rossmann-like Domain"/>
    <property type="match status" value="1"/>
</dbReference>
<dbReference type="InterPro" id="IPR036291">
    <property type="entry name" value="NAD(P)-bd_dom_sf"/>
</dbReference>
<gene>
    <name evidence="6" type="ORF">SAMN02745126_02543</name>
</gene>
<dbReference type="PANTHER" id="PTHR11811">
    <property type="entry name" value="6-PHOSPHOGLUCONATE DEHYDROGENASE"/>
    <property type="match status" value="1"/>
</dbReference>
<evidence type="ECO:0000313" key="6">
    <source>
        <dbReference type="EMBL" id="SJZ84808.1"/>
    </source>
</evidence>
<dbReference type="InterPro" id="IPR008927">
    <property type="entry name" value="6-PGluconate_DH-like_C_sf"/>
</dbReference>
<dbReference type="GO" id="GO:0019521">
    <property type="term" value="P:D-gluconate metabolic process"/>
    <property type="evidence" value="ECO:0007669"/>
    <property type="project" value="UniProtKB-KW"/>
</dbReference>
<dbReference type="NCBIfam" id="TIGR00872">
    <property type="entry name" value="gnd_rel"/>
    <property type="match status" value="1"/>
</dbReference>
<dbReference type="InterPro" id="IPR006114">
    <property type="entry name" value="6PGDH_C"/>
</dbReference>
<organism evidence="6 7">
    <name type="scientific">Enhydrobacter aerosaccus</name>
    <dbReference type="NCBI Taxonomy" id="225324"/>
    <lineage>
        <taxon>Bacteria</taxon>
        <taxon>Pseudomonadati</taxon>
        <taxon>Pseudomonadota</taxon>
        <taxon>Alphaproteobacteria</taxon>
        <taxon>Hyphomicrobiales</taxon>
        <taxon>Enhydrobacter</taxon>
    </lineage>
</organism>
<dbReference type="InterPro" id="IPR006183">
    <property type="entry name" value="Pgluconate_DH"/>
</dbReference>
<comment type="pathway">
    <text evidence="1">Carbohydrate degradation; pentose phosphate pathway.</text>
</comment>
<dbReference type="STRING" id="225324.SAMN02745126_02543"/>
<evidence type="ECO:0000256" key="3">
    <source>
        <dbReference type="ARBA" id="ARBA00023002"/>
    </source>
</evidence>
<dbReference type="EMBL" id="FUWJ01000002">
    <property type="protein sequence ID" value="SJZ84808.1"/>
    <property type="molecule type" value="Genomic_DNA"/>
</dbReference>
<evidence type="ECO:0000256" key="4">
    <source>
        <dbReference type="ARBA" id="ARBA00023064"/>
    </source>
</evidence>
<dbReference type="Pfam" id="PF03446">
    <property type="entry name" value="NAD_binding_2"/>
    <property type="match status" value="1"/>
</dbReference>
<accession>A0A1T4P1I7</accession>
<dbReference type="AlphaFoldDB" id="A0A1T4P1I7"/>
<dbReference type="RefSeq" id="WP_085934213.1">
    <property type="nucleotide sequence ID" value="NZ_FUWJ01000002.1"/>
</dbReference>
<protein>
    <submittedName>
        <fullName evidence="6">6-phosphogluconate dehydrogenase</fullName>
    </submittedName>
</protein>
<dbReference type="SUPFAM" id="SSF48179">
    <property type="entry name" value="6-phosphogluconate dehydrogenase C-terminal domain-like"/>
    <property type="match status" value="1"/>
</dbReference>
<keyword evidence="3" id="KW-0560">Oxidoreductase</keyword>
<dbReference type="UniPathway" id="UPA00115"/>
<dbReference type="GO" id="GO:0050661">
    <property type="term" value="F:NADP binding"/>
    <property type="evidence" value="ECO:0007669"/>
    <property type="project" value="InterPro"/>
</dbReference>
<dbReference type="InterPro" id="IPR004849">
    <property type="entry name" value="6DGDH_YqeC"/>
</dbReference>
<evidence type="ECO:0000313" key="7">
    <source>
        <dbReference type="Proteomes" id="UP000190092"/>
    </source>
</evidence>
<dbReference type="GO" id="GO:0006098">
    <property type="term" value="P:pentose-phosphate shunt"/>
    <property type="evidence" value="ECO:0007669"/>
    <property type="project" value="UniProtKB-UniPathway"/>
</dbReference>
<evidence type="ECO:0000259" key="5">
    <source>
        <dbReference type="SMART" id="SM01350"/>
    </source>
</evidence>
<dbReference type="Pfam" id="PF00393">
    <property type="entry name" value="6PGD"/>
    <property type="match status" value="1"/>
</dbReference>
<dbReference type="InterPro" id="IPR013328">
    <property type="entry name" value="6PGD_dom2"/>
</dbReference>
<keyword evidence="7" id="KW-1185">Reference proteome</keyword>
<reference evidence="7" key="1">
    <citation type="submission" date="2017-02" db="EMBL/GenBank/DDBJ databases">
        <authorList>
            <person name="Varghese N."/>
            <person name="Submissions S."/>
        </authorList>
    </citation>
    <scope>NUCLEOTIDE SEQUENCE [LARGE SCALE GENOMIC DNA]</scope>
    <source>
        <strain evidence="7">ATCC 27094</strain>
    </source>
</reference>
<dbReference type="OrthoDB" id="9804542at2"/>
<comment type="similarity">
    <text evidence="2">Belongs to the 6-phosphogluconate dehydrogenase family.</text>
</comment>